<feature type="compositionally biased region" description="Basic and acidic residues" evidence="4">
    <location>
        <begin position="193"/>
        <end position="202"/>
    </location>
</feature>
<evidence type="ECO:0000256" key="1">
    <source>
        <dbReference type="ARBA" id="ARBA00022737"/>
    </source>
</evidence>
<feature type="repeat" description="ANK" evidence="3">
    <location>
        <begin position="78"/>
        <end position="110"/>
    </location>
</feature>
<feature type="compositionally biased region" description="Basic and acidic residues" evidence="4">
    <location>
        <begin position="993"/>
        <end position="1018"/>
    </location>
</feature>
<feature type="compositionally biased region" description="Low complexity" evidence="4">
    <location>
        <begin position="982"/>
        <end position="992"/>
    </location>
</feature>
<feature type="compositionally biased region" description="Basic and acidic residues" evidence="4">
    <location>
        <begin position="656"/>
        <end position="775"/>
    </location>
</feature>
<protein>
    <submittedName>
        <fullName evidence="7">Similar to Protein HOS4 acc. no. P40480</fullName>
    </submittedName>
</protein>
<dbReference type="InterPro" id="IPR056485">
    <property type="entry name" value="ARM_KRIT1"/>
</dbReference>
<feature type="domain" description="DUF7593" evidence="5">
    <location>
        <begin position="1053"/>
        <end position="1157"/>
    </location>
</feature>
<feature type="compositionally biased region" description="Basic and acidic residues" evidence="4">
    <location>
        <begin position="502"/>
        <end position="549"/>
    </location>
</feature>
<dbReference type="eggNOG" id="KOG0504">
    <property type="taxonomic scope" value="Eukaryota"/>
</dbReference>
<dbReference type="EMBL" id="HF935229">
    <property type="protein sequence ID" value="CCX05048.1"/>
    <property type="molecule type" value="Genomic_DNA"/>
</dbReference>
<feature type="compositionally biased region" description="Basic and acidic residues" evidence="4">
    <location>
        <begin position="150"/>
        <end position="167"/>
    </location>
</feature>
<feature type="compositionally biased region" description="Basic and acidic residues" evidence="4">
    <location>
        <begin position="470"/>
        <end position="485"/>
    </location>
</feature>
<proteinExistence type="predicted"/>
<feature type="compositionally biased region" description="Basic and acidic residues" evidence="4">
    <location>
        <begin position="602"/>
        <end position="646"/>
    </location>
</feature>
<feature type="region of interest" description="Disordered" evidence="4">
    <location>
        <begin position="140"/>
        <end position="202"/>
    </location>
</feature>
<evidence type="ECO:0000313" key="8">
    <source>
        <dbReference type="Proteomes" id="UP000018144"/>
    </source>
</evidence>
<dbReference type="GO" id="GO:0004842">
    <property type="term" value="F:ubiquitin-protein transferase activity"/>
    <property type="evidence" value="ECO:0007669"/>
    <property type="project" value="TreeGrafter"/>
</dbReference>
<feature type="compositionally biased region" description="Basic and acidic residues" evidence="4">
    <location>
        <begin position="433"/>
        <end position="442"/>
    </location>
</feature>
<accession>U4KUM2</accession>
<feature type="domain" description="KRIT1 ARM-repeats" evidence="6">
    <location>
        <begin position="192"/>
        <end position="349"/>
    </location>
</feature>
<evidence type="ECO:0000259" key="6">
    <source>
        <dbReference type="Pfam" id="PF24521"/>
    </source>
</evidence>
<evidence type="ECO:0000259" key="5">
    <source>
        <dbReference type="Pfam" id="PF24513"/>
    </source>
</evidence>
<reference evidence="7 8" key="1">
    <citation type="journal article" date="2013" name="PLoS Genet.">
        <title>The genome and development-dependent transcriptomes of Pyronema confluens: a window into fungal evolution.</title>
        <authorList>
            <person name="Traeger S."/>
            <person name="Altegoer F."/>
            <person name="Freitag M."/>
            <person name="Gabaldon T."/>
            <person name="Kempken F."/>
            <person name="Kumar A."/>
            <person name="Marcet-Houben M."/>
            <person name="Poggeler S."/>
            <person name="Stajich J.E."/>
            <person name="Nowrousian M."/>
        </authorList>
    </citation>
    <scope>NUCLEOTIDE SEQUENCE [LARGE SCALE GENOMIC DNA]</scope>
    <source>
        <strain evidence="8">CBS 100304</strain>
        <tissue evidence="7">Vegetative mycelium</tissue>
    </source>
</reference>
<gene>
    <name evidence="7" type="ORF">PCON_04537</name>
</gene>
<evidence type="ECO:0000256" key="4">
    <source>
        <dbReference type="SAM" id="MobiDB-lite"/>
    </source>
</evidence>
<dbReference type="PANTHER" id="PTHR24171:SF8">
    <property type="entry name" value="BRCA1-ASSOCIATED RING DOMAIN PROTEIN 1"/>
    <property type="match status" value="1"/>
</dbReference>
<feature type="repeat" description="ANK" evidence="3">
    <location>
        <begin position="287"/>
        <end position="319"/>
    </location>
</feature>
<dbReference type="Pfam" id="PF24513">
    <property type="entry name" value="DUF7593"/>
    <property type="match status" value="1"/>
</dbReference>
<name>U4KUM2_PYROM</name>
<feature type="repeat" description="ANK" evidence="3">
    <location>
        <begin position="44"/>
        <end position="76"/>
    </location>
</feature>
<feature type="repeat" description="ANK" evidence="3">
    <location>
        <begin position="10"/>
        <end position="43"/>
    </location>
</feature>
<dbReference type="InterPro" id="IPR036770">
    <property type="entry name" value="Ankyrin_rpt-contain_sf"/>
</dbReference>
<keyword evidence="1" id="KW-0677">Repeat</keyword>
<organism evidence="7 8">
    <name type="scientific">Pyronema omphalodes (strain CBS 100304)</name>
    <name type="common">Pyronema confluens</name>
    <dbReference type="NCBI Taxonomy" id="1076935"/>
    <lineage>
        <taxon>Eukaryota</taxon>
        <taxon>Fungi</taxon>
        <taxon>Dikarya</taxon>
        <taxon>Ascomycota</taxon>
        <taxon>Pezizomycotina</taxon>
        <taxon>Pezizomycetes</taxon>
        <taxon>Pezizales</taxon>
        <taxon>Pyronemataceae</taxon>
        <taxon>Pyronema</taxon>
    </lineage>
</organism>
<dbReference type="OrthoDB" id="194358at2759"/>
<dbReference type="SUPFAM" id="SSF48403">
    <property type="entry name" value="Ankyrin repeat"/>
    <property type="match status" value="2"/>
</dbReference>
<dbReference type="AlphaFoldDB" id="U4KUM2"/>
<feature type="compositionally biased region" description="Low complexity" evidence="4">
    <location>
        <begin position="168"/>
        <end position="178"/>
    </location>
</feature>
<keyword evidence="8" id="KW-1185">Reference proteome</keyword>
<feature type="region of interest" description="Disordered" evidence="4">
    <location>
        <begin position="349"/>
        <end position="1018"/>
    </location>
</feature>
<evidence type="ECO:0000313" key="7">
    <source>
        <dbReference type="EMBL" id="CCX05048.1"/>
    </source>
</evidence>
<feature type="compositionally biased region" description="Basic and acidic residues" evidence="4">
    <location>
        <begin position="783"/>
        <end position="981"/>
    </location>
</feature>
<dbReference type="STRING" id="1076935.U4KUM2"/>
<evidence type="ECO:0000256" key="2">
    <source>
        <dbReference type="ARBA" id="ARBA00023043"/>
    </source>
</evidence>
<dbReference type="SMART" id="SM00248">
    <property type="entry name" value="ANK"/>
    <property type="match status" value="5"/>
</dbReference>
<dbReference type="Pfam" id="PF24521">
    <property type="entry name" value="Ank_KRIT1"/>
    <property type="match status" value="1"/>
</dbReference>
<dbReference type="PROSITE" id="PS50088">
    <property type="entry name" value="ANK_REPEAT"/>
    <property type="match status" value="4"/>
</dbReference>
<dbReference type="OMA" id="GYNTPML"/>
<keyword evidence="2 3" id="KW-0040">ANK repeat</keyword>
<dbReference type="PRINTS" id="PR01415">
    <property type="entry name" value="ANKYRIN"/>
</dbReference>
<dbReference type="InterPro" id="IPR056015">
    <property type="entry name" value="DUF7593"/>
</dbReference>
<dbReference type="InterPro" id="IPR002110">
    <property type="entry name" value="Ankyrin_rpt"/>
</dbReference>
<dbReference type="Gene3D" id="1.25.40.20">
    <property type="entry name" value="Ankyrin repeat-containing domain"/>
    <property type="match status" value="2"/>
</dbReference>
<sequence>MSHKPKRDTAGRTHLHRACARGAISDIRTILLQGTESINTEDNAGYMPIHEAALNGHLEAVRLLCEYGAQIDVQSRFDMDTPLLDAVENGHVEVVQLLLSKGADPRRRDSKGRNCIDAIKESEIGFEEREEIENMLKLAIKQQRPTQPRGSDDETRASNSADRDSPSSRDVSVTSPAHQSPPAPQQKSRRRNARAEQSRKDLLWLDAGKGSVNKLRDGSRTGDNQLVHALLETGLKPDTEALIGAIKGGHAEIVSLLLAYDADADPVPGAMEKEGGRRKREISMPIGEETPMLAAIGRGNVEIIKYLLENGADPRRKDSKGRLYHEIAREREGECWQEEVELLRTAWQKAGGSSNSSGEHIKSPSSRHHKGSPKSSRSGTNKLRRNSNDTKAIKRSSSVNPPARIASELSAVSDRETTAEPLGPSKTRLGRPKHSDSEAMREPKKRRRLVSGKVREQEAAARSGDLMPLSERDSDGGASKSEAKPLKKSTLVVPNNQEDSNTEDKPKKSEKSEKADKADKVEKAEKVSKVAKVEKVEKSEKAEEAKSDDTIMEDAPLLPLPRPTKTKPTRERRLSTTRSPSVTRDPMKRQASRPRSPPPKVPRSESDKRQDQEQLRRKRREEPVEERERYPKRRDSVIAKEKESGHTRGASVSSDISRRKDESRRANRDEDKPEKPEKPRLTDEERRRRLRGKERASEKADKAQEKSGEKPEKEPKEKAPHPDRDISKSKPAKEKTKDRDEKERKIKEERVTKHKDSQSDSETAEREKRRKDSLTKELQSIQDKAKEEAEVHRQDQIIIRELELRRQREKEEQRQRLIREQEERDQEEREAREAKEKVEAAEREIREQERSRRHRLEQEQATKERKARETREAIAKAESDRIAKEKADRESAERNEREKRELREREERESREREEQGRRQDQQRLAEEEQRRKEDAERKASEERRHREEAERASRMEHERAEQLRKEETERIKKAEQESHIARQQAEQQAAEIQRKLAKERAEQAEHVEREREQRREQECKMERINSLPYTLRYSAQLEAKGEPLESYKFFTPLYAPEIGDTRYVLNIQVALLLQTTDLGLHTISGLALSERIPMKKSERVRMWSIFGTMLCDTLTQMSMEKRAAAMEIEEQKYLNMDVPLFWIKLDDIKNLVNTSPQYSHLRNVGHIRVAMDPNEPLKTNPGESVAEAIMRAFSNVSKDL</sequence>
<evidence type="ECO:0000256" key="3">
    <source>
        <dbReference type="PROSITE-ProRule" id="PRU00023"/>
    </source>
</evidence>
<dbReference type="Pfam" id="PF12796">
    <property type="entry name" value="Ank_2"/>
    <property type="match status" value="1"/>
</dbReference>
<dbReference type="Proteomes" id="UP000018144">
    <property type="component" value="Unassembled WGS sequence"/>
</dbReference>
<dbReference type="PANTHER" id="PTHR24171">
    <property type="entry name" value="ANKYRIN REPEAT DOMAIN-CONTAINING PROTEIN 39-RELATED"/>
    <property type="match status" value="1"/>
</dbReference>
<dbReference type="GO" id="GO:0085020">
    <property type="term" value="P:protein K6-linked ubiquitination"/>
    <property type="evidence" value="ECO:0007669"/>
    <property type="project" value="TreeGrafter"/>
</dbReference>
<dbReference type="PROSITE" id="PS50297">
    <property type="entry name" value="ANK_REP_REGION"/>
    <property type="match status" value="3"/>
</dbReference>